<evidence type="ECO:0000256" key="1">
    <source>
        <dbReference type="ARBA" id="ARBA00023239"/>
    </source>
</evidence>
<evidence type="ECO:0000256" key="3">
    <source>
        <dbReference type="PIRNR" id="PIRNR001365"/>
    </source>
</evidence>
<keyword evidence="2" id="KW-0704">Schiff base</keyword>
<feature type="binding site" evidence="5">
    <location>
        <position position="74"/>
    </location>
    <ligand>
        <name>pyruvate</name>
        <dbReference type="ChEBI" id="CHEBI:15361"/>
    </ligand>
</feature>
<dbReference type="PROSITE" id="PS00666">
    <property type="entry name" value="DHDPS_2"/>
    <property type="match status" value="1"/>
</dbReference>
<dbReference type="GO" id="GO:0019262">
    <property type="term" value="P:N-acetylneuraminate catabolic process"/>
    <property type="evidence" value="ECO:0007669"/>
    <property type="project" value="TreeGrafter"/>
</dbReference>
<keyword evidence="1 3" id="KW-0456">Lyase</keyword>
<dbReference type="EMBL" id="AP021861">
    <property type="protein sequence ID" value="BBO31156.1"/>
    <property type="molecule type" value="Genomic_DNA"/>
</dbReference>
<dbReference type="InterPro" id="IPR002220">
    <property type="entry name" value="DapA-like"/>
</dbReference>
<dbReference type="PRINTS" id="PR00146">
    <property type="entry name" value="DHPICSNTHASE"/>
</dbReference>
<evidence type="ECO:0000256" key="5">
    <source>
        <dbReference type="PIRSR" id="PIRSR001365-2"/>
    </source>
</evidence>
<feature type="active site" description="Proton donor/acceptor" evidence="4">
    <location>
        <position position="162"/>
    </location>
</feature>
<organism evidence="6 7">
    <name type="scientific">Lacipirellula parvula</name>
    <dbReference type="NCBI Taxonomy" id="2650471"/>
    <lineage>
        <taxon>Bacteria</taxon>
        <taxon>Pseudomonadati</taxon>
        <taxon>Planctomycetota</taxon>
        <taxon>Planctomycetia</taxon>
        <taxon>Pirellulales</taxon>
        <taxon>Lacipirellulaceae</taxon>
        <taxon>Lacipirellula</taxon>
    </lineage>
</organism>
<keyword evidence="7" id="KW-1185">Reference proteome</keyword>
<protein>
    <submittedName>
        <fullName evidence="6">Dihydrodipicolinate synthase family</fullName>
    </submittedName>
</protein>
<dbReference type="Proteomes" id="UP000326837">
    <property type="component" value="Chromosome"/>
</dbReference>
<feature type="active site" description="Schiff-base intermediate with substrate" evidence="4">
    <location>
        <position position="190"/>
    </location>
</feature>
<dbReference type="GO" id="GO:0005829">
    <property type="term" value="C:cytosol"/>
    <property type="evidence" value="ECO:0007669"/>
    <property type="project" value="TreeGrafter"/>
</dbReference>
<dbReference type="PANTHER" id="PTHR42849:SF1">
    <property type="entry name" value="N-ACETYLNEURAMINATE LYASE"/>
    <property type="match status" value="1"/>
</dbReference>
<feature type="binding site" evidence="5">
    <location>
        <position position="234"/>
    </location>
    <ligand>
        <name>pyruvate</name>
        <dbReference type="ChEBI" id="CHEBI:15361"/>
    </ligand>
</feature>
<comment type="similarity">
    <text evidence="3">Belongs to the DapA family.</text>
</comment>
<proteinExistence type="inferred from homology"/>
<reference evidence="7" key="1">
    <citation type="submission" date="2019-10" db="EMBL/GenBank/DDBJ databases">
        <title>Lacipirellula parvula gen. nov., sp. nov., representing a lineage of planctomycetes widespread in freshwater anoxic habitats, and description of the family Lacipirellulaceae.</title>
        <authorList>
            <person name="Dedysh S.N."/>
            <person name="Kulichevskaya I.S."/>
            <person name="Beletsky A.V."/>
            <person name="Rakitin A.L."/>
            <person name="Mardanov A.V."/>
            <person name="Ivanova A.A."/>
            <person name="Saltykova V.X."/>
            <person name="Rijpstra W.I.C."/>
            <person name="Sinninghe Damste J.S."/>
            <person name="Ravin N.V."/>
        </authorList>
    </citation>
    <scope>NUCLEOTIDE SEQUENCE [LARGE SCALE GENOMIC DNA]</scope>
    <source>
        <strain evidence="7">PX69</strain>
    </source>
</reference>
<evidence type="ECO:0000256" key="2">
    <source>
        <dbReference type="ARBA" id="ARBA00023270"/>
    </source>
</evidence>
<dbReference type="SUPFAM" id="SSF51569">
    <property type="entry name" value="Aldolase"/>
    <property type="match status" value="1"/>
</dbReference>
<dbReference type="Gene3D" id="3.20.20.70">
    <property type="entry name" value="Aldolase class I"/>
    <property type="match status" value="1"/>
</dbReference>
<dbReference type="SMART" id="SM01130">
    <property type="entry name" value="DHDPS"/>
    <property type="match status" value="1"/>
</dbReference>
<gene>
    <name evidence="6" type="ORF">PLANPX_0768</name>
</gene>
<dbReference type="PANTHER" id="PTHR42849">
    <property type="entry name" value="N-ACETYLNEURAMINATE LYASE"/>
    <property type="match status" value="1"/>
</dbReference>
<dbReference type="InterPro" id="IPR020625">
    <property type="entry name" value="Schiff_base-form_aldolases_AS"/>
</dbReference>
<dbReference type="InterPro" id="IPR013785">
    <property type="entry name" value="Aldolase_TIM"/>
</dbReference>
<dbReference type="AlphaFoldDB" id="A0A5K7XA03"/>
<dbReference type="GO" id="GO:0008747">
    <property type="term" value="F:N-acetylneuraminate lyase activity"/>
    <property type="evidence" value="ECO:0007669"/>
    <property type="project" value="TreeGrafter"/>
</dbReference>
<sequence length="327" mass="35453">MKPHDRGNLFPMNQHSAQNLAAAQRDWPRPLRGIIPPLATPLKSRDELDAAALERLTERIIAGGVHGLFVLGTTGEAAALSVRMRREIVERVTRQVAGRIPVLVGVSDTSLVEALAATEHAAAVGADAIVATTPYYVPPEQEELLAFFKALHDESPLPLYLYNMPGLTKTWISLEVVRAAMEWPNVHGLKDSSGDLAYFREVANELHRRPDWSLLAGSESLLVDTMEVGGHGCVSGGANVWPQLYVGLYEAALRGDDAAIEQLQAQLNQFSAIYEDGQYGACAIRGIKTALALLGICDEQMAATFRPATAEQRATIAACLQKLNVPR</sequence>
<accession>A0A5K7XA03</accession>
<dbReference type="CDD" id="cd00408">
    <property type="entry name" value="DHDPS-like"/>
    <property type="match status" value="1"/>
</dbReference>
<evidence type="ECO:0000256" key="4">
    <source>
        <dbReference type="PIRSR" id="PIRSR001365-1"/>
    </source>
</evidence>
<name>A0A5K7XA03_9BACT</name>
<dbReference type="Pfam" id="PF00701">
    <property type="entry name" value="DHDPS"/>
    <property type="match status" value="1"/>
</dbReference>
<evidence type="ECO:0000313" key="6">
    <source>
        <dbReference type="EMBL" id="BBO31156.1"/>
    </source>
</evidence>
<dbReference type="PIRSF" id="PIRSF001365">
    <property type="entry name" value="DHDPS"/>
    <property type="match status" value="1"/>
</dbReference>
<dbReference type="KEGG" id="lpav:PLANPX_0768"/>
<evidence type="ECO:0000313" key="7">
    <source>
        <dbReference type="Proteomes" id="UP000326837"/>
    </source>
</evidence>